<comment type="caution">
    <text evidence="1">The sequence shown here is derived from an EMBL/GenBank/DDBJ whole genome shotgun (WGS) entry which is preliminary data.</text>
</comment>
<dbReference type="EMBL" id="VSSQ01022205">
    <property type="protein sequence ID" value="MPM68346.1"/>
    <property type="molecule type" value="Genomic_DNA"/>
</dbReference>
<proteinExistence type="predicted"/>
<reference evidence="1" key="1">
    <citation type="submission" date="2019-08" db="EMBL/GenBank/DDBJ databases">
        <authorList>
            <person name="Kucharzyk K."/>
            <person name="Murdoch R.W."/>
            <person name="Higgins S."/>
            <person name="Loffler F."/>
        </authorList>
    </citation>
    <scope>NUCLEOTIDE SEQUENCE</scope>
</reference>
<protein>
    <submittedName>
        <fullName evidence="1">Uncharacterized protein</fullName>
    </submittedName>
</protein>
<sequence length="191" mass="22687">MLTDKDNEILEFVKQYGGITINQCKSLFFNTKYGYDTAKRRLRLLHQEGYLKADRDFLSNKIIYYNYKKLSSHKILLLDLYSKLIGEGAEIVFFKREFKTPGARADGFIIFKYKDLAKMLLVEVDINNRTKVDKYIKCYEEGYFQKQFGAFPVVMIVEKKKKEREKKEVNKEIKYKIVRVDYSYSDLSVIL</sequence>
<evidence type="ECO:0000313" key="1">
    <source>
        <dbReference type="EMBL" id="MPM68346.1"/>
    </source>
</evidence>
<accession>A0A645BSJ7</accession>
<gene>
    <name evidence="1" type="ORF">SDC9_115278</name>
</gene>
<organism evidence="1">
    <name type="scientific">bioreactor metagenome</name>
    <dbReference type="NCBI Taxonomy" id="1076179"/>
    <lineage>
        <taxon>unclassified sequences</taxon>
        <taxon>metagenomes</taxon>
        <taxon>ecological metagenomes</taxon>
    </lineage>
</organism>
<dbReference type="AlphaFoldDB" id="A0A645BSJ7"/>
<name>A0A645BSJ7_9ZZZZ</name>